<gene>
    <name evidence="1" type="ORF">GCM10020369_10080</name>
</gene>
<sequence length="196" mass="19655">MLTVSSCALLLSGCGESTTPSETEPSTTAAVAWADGVCAASADLRASVRSGQTLQLAPAGSRASLDEARTQVRDRVAETRQSAAALNTAVTAVPPEAGAEVEEAQRQLAAQADDVRMEVDQLGTAADEVAAANSARAMGTALVGVKNALSDAAREVTALVGLLRDTTTGAGQSVRDAFGAAPACQKLDATPAPTSS</sequence>
<protein>
    <recommendedName>
        <fullName evidence="3">Secreted protein</fullName>
    </recommendedName>
</protein>
<keyword evidence="2" id="KW-1185">Reference proteome</keyword>
<proteinExistence type="predicted"/>
<organism evidence="1 2">
    <name type="scientific">Cryptosporangium minutisporangium</name>
    <dbReference type="NCBI Taxonomy" id="113569"/>
    <lineage>
        <taxon>Bacteria</taxon>
        <taxon>Bacillati</taxon>
        <taxon>Actinomycetota</taxon>
        <taxon>Actinomycetes</taxon>
        <taxon>Cryptosporangiales</taxon>
        <taxon>Cryptosporangiaceae</taxon>
        <taxon>Cryptosporangium</taxon>
    </lineage>
</organism>
<evidence type="ECO:0008006" key="3">
    <source>
        <dbReference type="Google" id="ProtNLM"/>
    </source>
</evidence>
<evidence type="ECO:0000313" key="2">
    <source>
        <dbReference type="Proteomes" id="UP001501676"/>
    </source>
</evidence>
<dbReference type="EMBL" id="BAAAYN010000006">
    <property type="protein sequence ID" value="GAA3383603.1"/>
    <property type="molecule type" value="Genomic_DNA"/>
</dbReference>
<comment type="caution">
    <text evidence="1">The sequence shown here is derived from an EMBL/GenBank/DDBJ whole genome shotgun (WGS) entry which is preliminary data.</text>
</comment>
<dbReference type="Proteomes" id="UP001501676">
    <property type="component" value="Unassembled WGS sequence"/>
</dbReference>
<accession>A0ABP6SS58</accession>
<name>A0ABP6SS58_9ACTN</name>
<reference evidence="2" key="1">
    <citation type="journal article" date="2019" name="Int. J. Syst. Evol. Microbiol.">
        <title>The Global Catalogue of Microorganisms (GCM) 10K type strain sequencing project: providing services to taxonomists for standard genome sequencing and annotation.</title>
        <authorList>
            <consortium name="The Broad Institute Genomics Platform"/>
            <consortium name="The Broad Institute Genome Sequencing Center for Infectious Disease"/>
            <person name="Wu L."/>
            <person name="Ma J."/>
        </authorList>
    </citation>
    <scope>NUCLEOTIDE SEQUENCE [LARGE SCALE GENOMIC DNA]</scope>
    <source>
        <strain evidence="2">JCM 9458</strain>
    </source>
</reference>
<evidence type="ECO:0000313" key="1">
    <source>
        <dbReference type="EMBL" id="GAA3383603.1"/>
    </source>
</evidence>